<dbReference type="InterPro" id="IPR009045">
    <property type="entry name" value="Zn_M74/Hedgehog-like"/>
</dbReference>
<accession>N8ZT33</accession>
<dbReference type="Proteomes" id="UP000013117">
    <property type="component" value="Unassembled WGS sequence"/>
</dbReference>
<dbReference type="eggNOG" id="COG3108">
    <property type="taxonomic scope" value="Bacteria"/>
</dbReference>
<keyword evidence="3" id="KW-1185">Reference proteome</keyword>
<gene>
    <name evidence="2" type="ORF">F960_00879</name>
</gene>
<evidence type="ECO:0000313" key="3">
    <source>
        <dbReference type="Proteomes" id="UP000013117"/>
    </source>
</evidence>
<evidence type="ECO:0000256" key="1">
    <source>
        <dbReference type="SAM" id="Phobius"/>
    </source>
</evidence>
<dbReference type="STRING" id="202952.GCA_000747725_03692"/>
<dbReference type="SUPFAM" id="SSF55166">
    <property type="entry name" value="Hedgehog/DD-peptidase"/>
    <property type="match status" value="1"/>
</dbReference>
<dbReference type="AlphaFoldDB" id="N8ZT33"/>
<dbReference type="HOGENOM" id="CLU_094850_0_0_6"/>
<protein>
    <recommendedName>
        <fullName evidence="4">Peptidase M15A C-terminal domain-containing protein</fullName>
    </recommendedName>
</protein>
<evidence type="ECO:0000313" key="2">
    <source>
        <dbReference type="EMBL" id="ENV34908.1"/>
    </source>
</evidence>
<organism evidence="2 3">
    <name type="scientific">Acinetobacter gerneri DSM 14967 = CIP 107464 = MTCC 9824</name>
    <dbReference type="NCBI Taxonomy" id="1120926"/>
    <lineage>
        <taxon>Bacteria</taxon>
        <taxon>Pseudomonadati</taxon>
        <taxon>Pseudomonadota</taxon>
        <taxon>Gammaproteobacteria</taxon>
        <taxon>Moraxellales</taxon>
        <taxon>Moraxellaceae</taxon>
        <taxon>Acinetobacter</taxon>
    </lineage>
</organism>
<keyword evidence="1" id="KW-1133">Transmembrane helix</keyword>
<evidence type="ECO:0008006" key="4">
    <source>
        <dbReference type="Google" id="ProtNLM"/>
    </source>
</evidence>
<dbReference type="PATRIC" id="fig|1120926.3.peg.838"/>
<dbReference type="Gene3D" id="3.30.1380.10">
    <property type="match status" value="1"/>
</dbReference>
<proteinExistence type="predicted"/>
<feature type="transmembrane region" description="Helical" evidence="1">
    <location>
        <begin position="7"/>
        <end position="32"/>
    </location>
</feature>
<dbReference type="EMBL" id="APPN01000051">
    <property type="protein sequence ID" value="ENV34908.1"/>
    <property type="molecule type" value="Genomic_DNA"/>
</dbReference>
<keyword evidence="1" id="KW-0472">Membrane</keyword>
<name>N8ZT33_9GAMM</name>
<reference evidence="2 3" key="1">
    <citation type="submission" date="2013-02" db="EMBL/GenBank/DDBJ databases">
        <title>The Genome Sequence of Acinetobacter gerneri CIP 107464.</title>
        <authorList>
            <consortium name="The Broad Institute Genome Sequencing Platform"/>
            <consortium name="The Broad Institute Genome Sequencing Center for Infectious Disease"/>
            <person name="Cerqueira G."/>
            <person name="Feldgarden M."/>
            <person name="Courvalin P."/>
            <person name="Perichon B."/>
            <person name="Grillot-Courvalin C."/>
            <person name="Clermont D."/>
            <person name="Rocha E."/>
            <person name="Yoon E.-J."/>
            <person name="Nemec A."/>
            <person name="Walker B."/>
            <person name="Young S.K."/>
            <person name="Zeng Q."/>
            <person name="Gargeya S."/>
            <person name="Fitzgerald M."/>
            <person name="Haas B."/>
            <person name="Abouelleil A."/>
            <person name="Alvarado L."/>
            <person name="Arachchi H.M."/>
            <person name="Berlin A.M."/>
            <person name="Chapman S.B."/>
            <person name="Dewar J."/>
            <person name="Goldberg J."/>
            <person name="Griggs A."/>
            <person name="Gujja S."/>
            <person name="Hansen M."/>
            <person name="Howarth C."/>
            <person name="Imamovic A."/>
            <person name="Larimer J."/>
            <person name="McCowan C."/>
            <person name="Murphy C."/>
            <person name="Neiman D."/>
            <person name="Pearson M."/>
            <person name="Priest M."/>
            <person name="Roberts A."/>
            <person name="Saif S."/>
            <person name="Shea T."/>
            <person name="Sisk P."/>
            <person name="Sykes S."/>
            <person name="Wortman J."/>
            <person name="Nusbaum C."/>
            <person name="Birren B."/>
        </authorList>
    </citation>
    <scope>NUCLEOTIDE SEQUENCE [LARGE SCALE GENOMIC DNA]</scope>
    <source>
        <strain evidence="2 3">CIP 107464</strain>
    </source>
</reference>
<keyword evidence="1" id="KW-0812">Transmembrane</keyword>
<comment type="caution">
    <text evidence="2">The sequence shown here is derived from an EMBL/GenBank/DDBJ whole genome shotgun (WGS) entry which is preliminary data.</text>
</comment>
<sequence length="241" mass="28570">MESKFNFLLFILYISIYYWGDMLKIITFWIMISQFIVLTACHSREDADQLKNITFPDKTTEQQFKNWYTGNNRVLLDEYRSYLAKYLKNTPNVFQLSYNQSNELKGCEQYQFTIPPKQYWKNIINSLKLIEKLQMNGLFDHYRIVHAYSPKQANACFSNAIESKHDSNSAVDIQLLNEQQQIYHNQGTKIKELCQFWIEDGREYRMGLGIYNNDTLHIDTLGYRTWGIGRSTKRSPCLVDD</sequence>